<feature type="domain" description="Hyaluronate lyase N-terminal beta-sheet" evidence="11">
    <location>
        <begin position="328"/>
        <end position="382"/>
    </location>
</feature>
<dbReference type="Proteomes" id="UP000188600">
    <property type="component" value="Unassembled WGS sequence"/>
</dbReference>
<dbReference type="PANTHER" id="PTHR38481">
    <property type="entry name" value="HYALURONATE LYASE"/>
    <property type="match status" value="1"/>
</dbReference>
<dbReference type="InterPro" id="IPR012970">
    <property type="entry name" value="Lyase_8_alpha_N"/>
</dbReference>
<feature type="compositionally biased region" description="Polar residues" evidence="5">
    <location>
        <begin position="1167"/>
        <end position="1178"/>
    </location>
</feature>
<feature type="compositionally biased region" description="Basic and acidic residues" evidence="5">
    <location>
        <begin position="116"/>
        <end position="128"/>
    </location>
</feature>
<dbReference type="GO" id="GO:0005975">
    <property type="term" value="P:carbohydrate metabolic process"/>
    <property type="evidence" value="ECO:0007669"/>
    <property type="project" value="InterPro"/>
</dbReference>
<evidence type="ECO:0000313" key="13">
    <source>
        <dbReference type="EMBL" id="ONK27486.1"/>
    </source>
</evidence>
<accession>A0AB36JPL8</accession>
<comment type="similarity">
    <text evidence="1">Belongs to the polysaccharide lyase 8 family.</text>
</comment>
<evidence type="ECO:0000259" key="8">
    <source>
        <dbReference type="Pfam" id="PF02884"/>
    </source>
</evidence>
<feature type="domain" description="Polysaccharide lyase 8 N-terminal alpha-helical" evidence="10">
    <location>
        <begin position="397"/>
        <end position="718"/>
    </location>
</feature>
<feature type="compositionally biased region" description="Basic and acidic residues" evidence="5">
    <location>
        <begin position="1129"/>
        <end position="1140"/>
    </location>
</feature>
<dbReference type="GO" id="GO:0005576">
    <property type="term" value="C:extracellular region"/>
    <property type="evidence" value="ECO:0007669"/>
    <property type="project" value="InterPro"/>
</dbReference>
<evidence type="ECO:0000256" key="3">
    <source>
        <dbReference type="ARBA" id="ARBA00023239"/>
    </source>
</evidence>
<evidence type="ECO:0000259" key="11">
    <source>
        <dbReference type="Pfam" id="PF21461"/>
    </source>
</evidence>
<feature type="chain" id="PRO_5044347003" evidence="6">
    <location>
        <begin position="39"/>
        <end position="1236"/>
    </location>
</feature>
<dbReference type="AlphaFoldDB" id="A0AB36JPL8"/>
<dbReference type="InterPro" id="IPR048734">
    <property type="entry name" value="HL_N-beta"/>
</dbReference>
<evidence type="ECO:0000256" key="4">
    <source>
        <dbReference type="PIRSR" id="PIRSR638970-1"/>
    </source>
</evidence>
<evidence type="ECO:0000256" key="5">
    <source>
        <dbReference type="SAM" id="MobiDB-lite"/>
    </source>
</evidence>
<evidence type="ECO:0000259" key="12">
    <source>
        <dbReference type="Pfam" id="PF22637"/>
    </source>
</evidence>
<dbReference type="InterPro" id="IPR038970">
    <property type="entry name" value="Lyase_8"/>
</dbReference>
<dbReference type="Gene3D" id="2.60.120.260">
    <property type="entry name" value="Galactose-binding domain-like"/>
    <property type="match status" value="1"/>
</dbReference>
<dbReference type="PANTHER" id="PTHR38481:SF1">
    <property type="entry name" value="HYALURONATE LYASE"/>
    <property type="match status" value="1"/>
</dbReference>
<feature type="active site" evidence="4">
    <location>
        <position position="678"/>
    </location>
</feature>
<dbReference type="Pfam" id="PF21461">
    <property type="entry name" value="HL_N-beta"/>
    <property type="match status" value="1"/>
</dbReference>
<protein>
    <submittedName>
        <fullName evidence="13">Hyaluronidase</fullName>
    </submittedName>
</protein>
<dbReference type="EMBL" id="MSPT01000009">
    <property type="protein sequence ID" value="ONK27486.1"/>
    <property type="molecule type" value="Genomic_DNA"/>
</dbReference>
<dbReference type="InterPro" id="IPR014756">
    <property type="entry name" value="Ig_E-set"/>
</dbReference>
<dbReference type="GO" id="GO:0016837">
    <property type="term" value="F:carbon-oxygen lyase activity, acting on polysaccharides"/>
    <property type="evidence" value="ECO:0007669"/>
    <property type="project" value="UniProtKB-ARBA"/>
</dbReference>
<evidence type="ECO:0000256" key="1">
    <source>
        <dbReference type="ARBA" id="ARBA00006699"/>
    </source>
</evidence>
<dbReference type="SUPFAM" id="SSF49863">
    <property type="entry name" value="Hyaluronate lyase-like, C-terminal domain"/>
    <property type="match status" value="1"/>
</dbReference>
<dbReference type="InterPro" id="IPR014718">
    <property type="entry name" value="GH-type_carb-bd"/>
</dbReference>
<evidence type="ECO:0000313" key="14">
    <source>
        <dbReference type="EMBL" id="ONK29419.1"/>
    </source>
</evidence>
<dbReference type="InterPro" id="IPR011013">
    <property type="entry name" value="Gal_mutarotase_sf_dom"/>
</dbReference>
<dbReference type="SUPFAM" id="SSF81296">
    <property type="entry name" value="E set domains"/>
    <property type="match status" value="1"/>
</dbReference>
<reference evidence="15 16" key="1">
    <citation type="submission" date="2016-12" db="EMBL/GenBank/DDBJ databases">
        <authorList>
            <person name="Gulvik C.A."/>
        </authorList>
    </citation>
    <scope>NUCLEOTIDE SEQUENCE [LARGE SCALE GENOMIC DNA]</scope>
    <source>
        <strain evidence="14 16">12-5202</strain>
        <strain evidence="13 15">12-5291</strain>
    </source>
</reference>
<feature type="domain" description="YSIRK Gram-positive signal peptide" evidence="9">
    <location>
        <begin position="9"/>
        <end position="32"/>
    </location>
</feature>
<dbReference type="Pfam" id="PF04650">
    <property type="entry name" value="YSIRK_signal"/>
    <property type="match status" value="1"/>
</dbReference>
<feature type="compositionally biased region" description="Polar residues" evidence="5">
    <location>
        <begin position="41"/>
        <end position="53"/>
    </location>
</feature>
<dbReference type="GO" id="GO:0030246">
    <property type="term" value="F:carbohydrate binding"/>
    <property type="evidence" value="ECO:0007669"/>
    <property type="project" value="InterPro"/>
</dbReference>
<dbReference type="InterPro" id="IPR003159">
    <property type="entry name" value="Lyase_8_central_dom"/>
</dbReference>
<name>A0AB36JPL8_9STRE</name>
<dbReference type="Proteomes" id="UP000188946">
    <property type="component" value="Unassembled WGS sequence"/>
</dbReference>
<evidence type="ECO:0000256" key="6">
    <source>
        <dbReference type="SAM" id="SignalP"/>
    </source>
</evidence>
<dbReference type="SUPFAM" id="SSF74650">
    <property type="entry name" value="Galactose mutarotase-like"/>
    <property type="match status" value="1"/>
</dbReference>
<keyword evidence="2 6" id="KW-0732">Signal</keyword>
<proteinExistence type="inferred from homology"/>
<evidence type="ECO:0000259" key="10">
    <source>
        <dbReference type="Pfam" id="PF08124"/>
    </source>
</evidence>
<feature type="domain" description="Polysaccharide lyase family 8 central" evidence="7">
    <location>
        <begin position="762"/>
        <end position="1016"/>
    </location>
</feature>
<feature type="compositionally biased region" description="Polar residues" evidence="5">
    <location>
        <begin position="137"/>
        <end position="148"/>
    </location>
</feature>
<dbReference type="EMBL" id="MSPR01000008">
    <property type="protein sequence ID" value="ONK29419.1"/>
    <property type="molecule type" value="Genomic_DNA"/>
</dbReference>
<feature type="domain" description="Hyaluronate lyase-like N-terminal" evidence="12">
    <location>
        <begin position="151"/>
        <end position="303"/>
    </location>
</feature>
<dbReference type="Pfam" id="PF22637">
    <property type="entry name" value="CBM_4_9_1"/>
    <property type="match status" value="1"/>
</dbReference>
<dbReference type="Pfam" id="PF02278">
    <property type="entry name" value="Lyase_8"/>
    <property type="match status" value="1"/>
</dbReference>
<feature type="region of interest" description="Disordered" evidence="5">
    <location>
        <begin position="40"/>
        <end position="161"/>
    </location>
</feature>
<dbReference type="RefSeq" id="WP_076996005.1">
    <property type="nucleotide sequence ID" value="NZ_MSPR01000008.1"/>
</dbReference>
<organism evidence="13 15">
    <name type="scientific">Streptococcus azizii</name>
    <dbReference type="NCBI Taxonomy" id="1579424"/>
    <lineage>
        <taxon>Bacteria</taxon>
        <taxon>Bacillati</taxon>
        <taxon>Bacillota</taxon>
        <taxon>Bacilli</taxon>
        <taxon>Lactobacillales</taxon>
        <taxon>Streptococcaceae</taxon>
        <taxon>Streptococcus</taxon>
    </lineage>
</organism>
<dbReference type="SUPFAM" id="SSF48230">
    <property type="entry name" value="Chondroitin AC/alginate lyase"/>
    <property type="match status" value="1"/>
</dbReference>
<feature type="compositionally biased region" description="Polar residues" evidence="5">
    <location>
        <begin position="1141"/>
        <end position="1154"/>
    </location>
</feature>
<keyword evidence="3" id="KW-0456">Lyase</keyword>
<dbReference type="InterPro" id="IPR008929">
    <property type="entry name" value="Chondroitin_lyas"/>
</dbReference>
<keyword evidence="16" id="KW-1185">Reference proteome</keyword>
<dbReference type="Gene3D" id="2.70.98.10">
    <property type="match status" value="1"/>
</dbReference>
<evidence type="ECO:0000259" key="7">
    <source>
        <dbReference type="Pfam" id="PF02278"/>
    </source>
</evidence>
<feature type="domain" description="Polysaccharide lyase family 8 C-terminal" evidence="8">
    <location>
        <begin position="1029"/>
        <end position="1090"/>
    </location>
</feature>
<evidence type="ECO:0000256" key="2">
    <source>
        <dbReference type="ARBA" id="ARBA00022729"/>
    </source>
</evidence>
<dbReference type="Gene3D" id="1.50.10.100">
    <property type="entry name" value="Chondroitin AC/alginate lyase"/>
    <property type="match status" value="1"/>
</dbReference>
<evidence type="ECO:0000313" key="15">
    <source>
        <dbReference type="Proteomes" id="UP000188600"/>
    </source>
</evidence>
<sequence length="1236" mass="137324">MKIVTDPSNNRYSIRKCRIGVCSVLVAITFLGTQPVLADEQGSSDSIEVTTPQPEEALQPEPDSTEEHAVTEALVTPQPTEDSHSKEAVVAPTPDSVPGDSNPEVASLIPATPVQEEGKESGKQEDPARGAGIVSRSAVNPGNSSQATELVENGDFETTEPATGNWYSTAASGWDNPWIPSSIDKSNGAIYANNGQLVIEAKDTFRAAVTQLVAIDPTKRYVFAADVKAFGIVGGGARVRLTSRDVNNKNLSPQEFVYTDTVLGTKDTRIEKLVSLSPEAAYLKVELFFEKGTGTAVFDNISLKEYVPASSTFDKKGKPETGTVSIDTGKVYVPNRKDLTYEVVDTTVATLSNNMIFPKQSGTTLVRVYDQNGEVSHFTLTVTPHQETIFDELQRRWEEISLANNRFDTNDPNKVAFLQKLEQTVDTYVANWRSPSRLEPSLFENISLNQSAGITSTYRNLEKMSQVITNPFSKYYRDRELIDKVKKGMAWLYEQVYNENKEINGNWWDYEIGGPLALLNTLVYMNPYFSQEEIETYTKPIRKFVPDTTMIRMTTPNPVPAVGGNQTDISKVAILEGALRREEQRIRDGVHGLTTIMKFVSSGEGFYKDGSFIDHTNVAYTGAYGNVLLDGFSQILPVIQSSPFELPEEKTQILQKWIEKAFMPILVKGELLDMTRGRSVSRQQKQSHVYAVEILSSLVRIAESAKEPEKSALLSFVKGQVLSDTFNDIYKHLRSYKEYDLFNALLSNDQIQPKPAENVIAAFNNMDKFVYHNAEQNFTFALSMYSNKTQNYEDMNDENRRGWYTSDGMVYLYNGDLSHYSNNYWPTVDPYRLAGTTTTKDLRKDGSGEVTLTSSFVGASQLGNRLATLAMDFNNWNNSLTARKAWFVLGNKIVFLGTQVEHQSGKGAVTTVENRKLVAGENYQYYINGQAVDLSHQVTTGETKTFYMTNGKANQSIGYAFLTPLSTQAKVEKRVGKWSDINYGQSKDAVENSFVTLWHEQPQTASNYAYVLVPNQSMETVDKIANSVQVLHQDRDLQVVYDQEQKAWGIVKYTSDPYTVEGMTLTDAGLYMIQAVKDGYHVAFYNPSTKAVDKGLVLTTVGATLTVEQAPTEAYPSTIWKVTLPTAKEKELPQKEEDTKGASQSKASKEATPTPSKPNHADESPIGNVQSMQPSQATPLGLKKQSENKAHKLVHSLPQTADQKGLGISLLGLLSLVGLARTRRLRYEGVKNSKRK</sequence>
<evidence type="ECO:0000259" key="9">
    <source>
        <dbReference type="Pfam" id="PF04650"/>
    </source>
</evidence>
<dbReference type="InterPro" id="IPR054563">
    <property type="entry name" value="HylB-like_N"/>
</dbReference>
<feature type="signal peptide" evidence="6">
    <location>
        <begin position="1"/>
        <end position="38"/>
    </location>
</feature>
<dbReference type="InterPro" id="IPR011071">
    <property type="entry name" value="Lyase_8-like_C"/>
</dbReference>
<dbReference type="CDD" id="cd01083">
    <property type="entry name" value="GAG_Lyase"/>
    <property type="match status" value="1"/>
</dbReference>
<evidence type="ECO:0000313" key="16">
    <source>
        <dbReference type="Proteomes" id="UP000188946"/>
    </source>
</evidence>
<gene>
    <name evidence="14" type="ORF">BVE84_05195</name>
    <name evidence="13" type="ORF">BVE86_05035</name>
</gene>
<feature type="active site" evidence="4">
    <location>
        <position position="624"/>
    </location>
</feature>
<comment type="caution">
    <text evidence="13">The sequence shown here is derived from an EMBL/GenBank/DDBJ whole genome shotgun (WGS) entry which is preliminary data.</text>
</comment>
<dbReference type="Pfam" id="PF02884">
    <property type="entry name" value="Lyase_8_C"/>
    <property type="match status" value="1"/>
</dbReference>
<dbReference type="NCBIfam" id="TIGR01168">
    <property type="entry name" value="YSIRK_signal"/>
    <property type="match status" value="1"/>
</dbReference>
<dbReference type="InterPro" id="IPR005877">
    <property type="entry name" value="YSIRK_signal_dom"/>
</dbReference>
<feature type="active site" evidence="4">
    <location>
        <position position="615"/>
    </location>
</feature>
<dbReference type="Gene3D" id="2.60.220.10">
    <property type="entry name" value="Polysaccharide lyase family 8-like, C-terminal"/>
    <property type="match status" value="1"/>
</dbReference>
<dbReference type="Pfam" id="PF08124">
    <property type="entry name" value="Lyase_8_N"/>
    <property type="match status" value="1"/>
</dbReference>
<dbReference type="InterPro" id="IPR004103">
    <property type="entry name" value="Lyase_8_C"/>
</dbReference>
<feature type="region of interest" description="Disordered" evidence="5">
    <location>
        <begin position="1129"/>
        <end position="1201"/>
    </location>
</feature>